<name>A0ABP8WBZ3_9ACTN</name>
<dbReference type="InterPro" id="IPR039538">
    <property type="entry name" value="BetI_C"/>
</dbReference>
<evidence type="ECO:0000256" key="2">
    <source>
        <dbReference type="ARBA" id="ARBA00023015"/>
    </source>
</evidence>
<proteinExistence type="predicted"/>
<dbReference type="PROSITE" id="PS50977">
    <property type="entry name" value="HTH_TETR_2"/>
    <property type="match status" value="1"/>
</dbReference>
<keyword evidence="4" id="KW-0804">Transcription</keyword>
<evidence type="ECO:0000256" key="3">
    <source>
        <dbReference type="ARBA" id="ARBA00023125"/>
    </source>
</evidence>
<gene>
    <name evidence="7" type="ORF">GCM10023226_25400</name>
</gene>
<dbReference type="EMBL" id="BAABIM010000002">
    <property type="protein sequence ID" value="GAA4686527.1"/>
    <property type="molecule type" value="Genomic_DNA"/>
</dbReference>
<sequence length="208" mass="22172">METNGSGARRRPTREEVRAALLEAAARVFARQGIDGASVDDVAAAAGFTKGAVYSNFGSKDGLVAALLDAKVSTYLVQGLDAVADTERPLAERARALGDRLTAVDQEQEDWTLLFLELWQRAVRSPGGQEAFRRRRRELHAAVTQAVVEHTDGAGIPATLSPDELATLLMALTNGLALERLGDPAAVPDDLLGRVLALVIGRAEPPRP</sequence>
<evidence type="ECO:0000313" key="8">
    <source>
        <dbReference type="Proteomes" id="UP001500621"/>
    </source>
</evidence>
<comment type="caution">
    <text evidence="7">The sequence shown here is derived from an EMBL/GenBank/DDBJ whole genome shotgun (WGS) entry which is preliminary data.</text>
</comment>
<dbReference type="InterPro" id="IPR050109">
    <property type="entry name" value="HTH-type_TetR-like_transc_reg"/>
</dbReference>
<evidence type="ECO:0000256" key="5">
    <source>
        <dbReference type="PROSITE-ProRule" id="PRU00335"/>
    </source>
</evidence>
<evidence type="ECO:0000313" key="7">
    <source>
        <dbReference type="EMBL" id="GAA4686527.1"/>
    </source>
</evidence>
<dbReference type="Proteomes" id="UP001500621">
    <property type="component" value="Unassembled WGS sequence"/>
</dbReference>
<organism evidence="7 8">
    <name type="scientific">Nocardioides nanhaiensis</name>
    <dbReference type="NCBI Taxonomy" id="1476871"/>
    <lineage>
        <taxon>Bacteria</taxon>
        <taxon>Bacillati</taxon>
        <taxon>Actinomycetota</taxon>
        <taxon>Actinomycetes</taxon>
        <taxon>Propionibacteriales</taxon>
        <taxon>Nocardioidaceae</taxon>
        <taxon>Nocardioides</taxon>
    </lineage>
</organism>
<keyword evidence="8" id="KW-1185">Reference proteome</keyword>
<keyword evidence="3 5" id="KW-0238">DNA-binding</keyword>
<feature type="domain" description="HTH tetR-type" evidence="6">
    <location>
        <begin position="15"/>
        <end position="75"/>
    </location>
</feature>
<dbReference type="PRINTS" id="PR00455">
    <property type="entry name" value="HTHTETR"/>
</dbReference>
<dbReference type="Pfam" id="PF13977">
    <property type="entry name" value="TetR_C_6"/>
    <property type="match status" value="1"/>
</dbReference>
<feature type="DNA-binding region" description="H-T-H motif" evidence="5">
    <location>
        <begin position="38"/>
        <end position="57"/>
    </location>
</feature>
<evidence type="ECO:0000256" key="1">
    <source>
        <dbReference type="ARBA" id="ARBA00022491"/>
    </source>
</evidence>
<dbReference type="Gene3D" id="1.10.357.10">
    <property type="entry name" value="Tetracycline Repressor, domain 2"/>
    <property type="match status" value="1"/>
</dbReference>
<dbReference type="InterPro" id="IPR001647">
    <property type="entry name" value="HTH_TetR"/>
</dbReference>
<dbReference type="PANTHER" id="PTHR30055">
    <property type="entry name" value="HTH-TYPE TRANSCRIPTIONAL REGULATOR RUTR"/>
    <property type="match status" value="1"/>
</dbReference>
<keyword evidence="2" id="KW-0805">Transcription regulation</keyword>
<reference evidence="8" key="1">
    <citation type="journal article" date="2019" name="Int. J. Syst. Evol. Microbiol.">
        <title>The Global Catalogue of Microorganisms (GCM) 10K type strain sequencing project: providing services to taxonomists for standard genome sequencing and annotation.</title>
        <authorList>
            <consortium name="The Broad Institute Genomics Platform"/>
            <consortium name="The Broad Institute Genome Sequencing Center for Infectious Disease"/>
            <person name="Wu L."/>
            <person name="Ma J."/>
        </authorList>
    </citation>
    <scope>NUCLEOTIDE SEQUENCE [LARGE SCALE GENOMIC DNA]</scope>
    <source>
        <strain evidence="8">JCM 18127</strain>
    </source>
</reference>
<dbReference type="SUPFAM" id="SSF46689">
    <property type="entry name" value="Homeodomain-like"/>
    <property type="match status" value="1"/>
</dbReference>
<dbReference type="SUPFAM" id="SSF48498">
    <property type="entry name" value="Tetracyclin repressor-like, C-terminal domain"/>
    <property type="match status" value="1"/>
</dbReference>
<evidence type="ECO:0000259" key="6">
    <source>
        <dbReference type="PROSITE" id="PS50977"/>
    </source>
</evidence>
<dbReference type="InterPro" id="IPR036271">
    <property type="entry name" value="Tet_transcr_reg_TetR-rel_C_sf"/>
</dbReference>
<dbReference type="Pfam" id="PF00440">
    <property type="entry name" value="TetR_N"/>
    <property type="match status" value="1"/>
</dbReference>
<dbReference type="RefSeq" id="WP_345266343.1">
    <property type="nucleotide sequence ID" value="NZ_BAABIM010000002.1"/>
</dbReference>
<dbReference type="PANTHER" id="PTHR30055:SF241">
    <property type="entry name" value="TRANSCRIPTIONAL REGULATORY PROTEIN"/>
    <property type="match status" value="1"/>
</dbReference>
<keyword evidence="1" id="KW-0678">Repressor</keyword>
<dbReference type="InterPro" id="IPR009057">
    <property type="entry name" value="Homeodomain-like_sf"/>
</dbReference>
<accession>A0ABP8WBZ3</accession>
<protein>
    <submittedName>
        <fullName evidence="7">TetR family transcriptional regulator</fullName>
    </submittedName>
</protein>
<evidence type="ECO:0000256" key="4">
    <source>
        <dbReference type="ARBA" id="ARBA00023163"/>
    </source>
</evidence>